<feature type="transmembrane region" description="Helical" evidence="2">
    <location>
        <begin position="6"/>
        <end position="27"/>
    </location>
</feature>
<keyword evidence="4" id="KW-1185">Reference proteome</keyword>
<gene>
    <name evidence="3" type="ORF">IOQ59_00845</name>
</gene>
<feature type="transmembrane region" description="Helical" evidence="2">
    <location>
        <begin position="110"/>
        <end position="129"/>
    </location>
</feature>
<proteinExistence type="inferred from homology"/>
<feature type="transmembrane region" description="Helical" evidence="2">
    <location>
        <begin position="150"/>
        <end position="171"/>
    </location>
</feature>
<sequence length="180" mass="19811">MGQDPLTLIISTVGGLYLFIVILRFLLQLARADYYNPISQAVVRLTNKPLVPFQKVLPRAGRWDLSALILALLVKFVTLALIVMINGGALQIPSMLIFSAITVVDTVLMVYFWAVLASVIISWIAPGSYHPGPQLIQQLTEPLMELARKVIPPLGGLDLSPILIFLVIQIIRGQLAPYVI</sequence>
<keyword evidence="2" id="KW-0472">Membrane</keyword>
<keyword evidence="2" id="KW-1133">Transmembrane helix</keyword>
<comment type="caution">
    <text evidence="3">The sequence shown here is derived from an EMBL/GenBank/DDBJ whole genome shotgun (WGS) entry which is preliminary data.</text>
</comment>
<feature type="transmembrane region" description="Helical" evidence="2">
    <location>
        <begin position="65"/>
        <end position="90"/>
    </location>
</feature>
<dbReference type="EMBL" id="JADEYS010000001">
    <property type="protein sequence ID" value="MBE9395798.1"/>
    <property type="molecule type" value="Genomic_DNA"/>
</dbReference>
<evidence type="ECO:0000256" key="2">
    <source>
        <dbReference type="SAM" id="Phobius"/>
    </source>
</evidence>
<evidence type="ECO:0000313" key="3">
    <source>
        <dbReference type="EMBL" id="MBE9395798.1"/>
    </source>
</evidence>
<dbReference type="Proteomes" id="UP000640333">
    <property type="component" value="Unassembled WGS sequence"/>
</dbReference>
<dbReference type="GO" id="GO:0016020">
    <property type="term" value="C:membrane"/>
    <property type="evidence" value="ECO:0007669"/>
    <property type="project" value="InterPro"/>
</dbReference>
<dbReference type="InterPro" id="IPR003425">
    <property type="entry name" value="CCB3/YggT"/>
</dbReference>
<protein>
    <submittedName>
        <fullName evidence="3">YggT family protein</fullName>
    </submittedName>
</protein>
<organism evidence="3 4">
    <name type="scientific">Pontibacterium sinense</name>
    <dbReference type="NCBI Taxonomy" id="2781979"/>
    <lineage>
        <taxon>Bacteria</taxon>
        <taxon>Pseudomonadati</taxon>
        <taxon>Pseudomonadota</taxon>
        <taxon>Gammaproteobacteria</taxon>
        <taxon>Oceanospirillales</taxon>
        <taxon>Oceanospirillaceae</taxon>
        <taxon>Pontibacterium</taxon>
    </lineage>
</organism>
<name>A0A8J7FEP5_9GAMM</name>
<comment type="similarity">
    <text evidence="1">Belongs to the YggT family.</text>
</comment>
<reference evidence="3" key="1">
    <citation type="submission" date="2020-10" db="EMBL/GenBank/DDBJ databases">
        <title>Bacterium isolated from coastal waters sediment.</title>
        <authorList>
            <person name="Chen R.-J."/>
            <person name="Lu D.-C."/>
            <person name="Zhu K.-L."/>
            <person name="Du Z.-J."/>
        </authorList>
    </citation>
    <scope>NUCLEOTIDE SEQUENCE</scope>
    <source>
        <strain evidence="3">N1Y112</strain>
    </source>
</reference>
<evidence type="ECO:0000256" key="1">
    <source>
        <dbReference type="ARBA" id="ARBA00010894"/>
    </source>
</evidence>
<evidence type="ECO:0000313" key="4">
    <source>
        <dbReference type="Proteomes" id="UP000640333"/>
    </source>
</evidence>
<keyword evidence="2" id="KW-0812">Transmembrane</keyword>
<dbReference type="Pfam" id="PF02325">
    <property type="entry name" value="CCB3_YggT"/>
    <property type="match status" value="2"/>
</dbReference>
<dbReference type="PANTHER" id="PTHR33219:SF14">
    <property type="entry name" value="PROTEIN COFACTOR ASSEMBLY OF COMPLEX C SUBUNIT B CCB3, CHLOROPLASTIC-RELATED"/>
    <property type="match status" value="1"/>
</dbReference>
<accession>A0A8J7FEP5</accession>
<dbReference type="PANTHER" id="PTHR33219">
    <property type="entry name" value="YLMG HOMOLOG PROTEIN 2, CHLOROPLASTIC"/>
    <property type="match status" value="1"/>
</dbReference>
<dbReference type="RefSeq" id="WP_193951356.1">
    <property type="nucleotide sequence ID" value="NZ_JADEYS010000001.1"/>
</dbReference>
<dbReference type="AlphaFoldDB" id="A0A8J7FEP5"/>